<feature type="domain" description="Epg5-like TPR" evidence="3">
    <location>
        <begin position="47"/>
        <end position="198"/>
    </location>
</feature>
<gene>
    <name evidence="4" type="ORF">CGOC_LOCUS3847</name>
</gene>
<evidence type="ECO:0000259" key="3">
    <source>
        <dbReference type="Pfam" id="PF26573"/>
    </source>
</evidence>
<dbReference type="EMBL" id="UYRV01009978">
    <property type="protein sequence ID" value="VDK57053.1"/>
    <property type="molecule type" value="Genomic_DNA"/>
</dbReference>
<comment type="similarity">
    <text evidence="1">Belongs to the EPG5 family.</text>
</comment>
<protein>
    <recommendedName>
        <fullName evidence="3">Epg5-like TPR domain-containing protein</fullName>
    </recommendedName>
</protein>
<evidence type="ECO:0000256" key="1">
    <source>
        <dbReference type="ARBA" id="ARBA00010948"/>
    </source>
</evidence>
<reference evidence="4 5" key="1">
    <citation type="submission" date="2018-11" db="EMBL/GenBank/DDBJ databases">
        <authorList>
            <consortium name="Pathogen Informatics"/>
        </authorList>
    </citation>
    <scope>NUCLEOTIDE SEQUENCE [LARGE SCALE GENOMIC DNA]</scope>
</reference>
<keyword evidence="5" id="KW-1185">Reference proteome</keyword>
<dbReference type="InterPro" id="IPR051436">
    <property type="entry name" value="Autophagy-related_EPG5"/>
</dbReference>
<dbReference type="PANTHER" id="PTHR31139:SF4">
    <property type="entry name" value="ECTOPIC P GRANULES PROTEIN 5 HOMOLOG"/>
    <property type="match status" value="1"/>
</dbReference>
<evidence type="ECO:0000313" key="5">
    <source>
        <dbReference type="Proteomes" id="UP000271889"/>
    </source>
</evidence>
<dbReference type="Proteomes" id="UP000271889">
    <property type="component" value="Unassembled WGS sequence"/>
</dbReference>
<dbReference type="InterPro" id="IPR058750">
    <property type="entry name" value="TPR_Epg5"/>
</dbReference>
<name>A0A3P6RM04_CYLGO</name>
<dbReference type="PANTHER" id="PTHR31139">
    <property type="entry name" value="ECTOPIC P GRANULES PROTEIN 5 HOMOLOG"/>
    <property type="match status" value="1"/>
</dbReference>
<dbReference type="GO" id="GO:0005737">
    <property type="term" value="C:cytoplasm"/>
    <property type="evidence" value="ECO:0007669"/>
    <property type="project" value="TreeGrafter"/>
</dbReference>
<dbReference type="Pfam" id="PF26573">
    <property type="entry name" value="TPR_Epg5_2"/>
    <property type="match status" value="1"/>
</dbReference>
<keyword evidence="2" id="KW-0072">Autophagy</keyword>
<dbReference type="OrthoDB" id="75419at2759"/>
<proteinExistence type="inferred from homology"/>
<accession>A0A3P6RM04</accession>
<evidence type="ECO:0000313" key="4">
    <source>
        <dbReference type="EMBL" id="VDK57053.1"/>
    </source>
</evidence>
<organism evidence="4 5">
    <name type="scientific">Cylicostephanus goldi</name>
    <name type="common">Nematode worm</name>
    <dbReference type="NCBI Taxonomy" id="71465"/>
    <lineage>
        <taxon>Eukaryota</taxon>
        <taxon>Metazoa</taxon>
        <taxon>Ecdysozoa</taxon>
        <taxon>Nematoda</taxon>
        <taxon>Chromadorea</taxon>
        <taxon>Rhabditida</taxon>
        <taxon>Rhabditina</taxon>
        <taxon>Rhabditomorpha</taxon>
        <taxon>Strongyloidea</taxon>
        <taxon>Strongylidae</taxon>
        <taxon>Cylicostephanus</taxon>
    </lineage>
</organism>
<dbReference type="GO" id="GO:0097352">
    <property type="term" value="P:autophagosome maturation"/>
    <property type="evidence" value="ECO:0007669"/>
    <property type="project" value="TreeGrafter"/>
</dbReference>
<dbReference type="AlphaFoldDB" id="A0A3P6RM04"/>
<sequence length="206" mass="23172">MLVTWREGSKGIFSMFTSEQAPPPLIGTTLYGVSPWATYLLLLVESKSYSTFYQFLYETLIKKDKTTVEHAVKKAAAKSSMALPLTRLAVYRWAEFVTMCPKSTVFPLALQRLATEAYRLKTVLGRKYNFARRLLDTPQAESILAACRKTLSEAEDPKGLAKAVNGWLFCSHDVTRMGFDFSVFDLDYLLQLILADDTVGVFIVSL</sequence>
<evidence type="ECO:0000256" key="2">
    <source>
        <dbReference type="ARBA" id="ARBA00023006"/>
    </source>
</evidence>